<dbReference type="CDD" id="cd19481">
    <property type="entry name" value="RecA-like_protease"/>
    <property type="match status" value="1"/>
</dbReference>
<keyword evidence="5" id="KW-1185">Reference proteome</keyword>
<dbReference type="SMART" id="SM00382">
    <property type="entry name" value="AAA"/>
    <property type="match status" value="1"/>
</dbReference>
<dbReference type="GO" id="GO:0005524">
    <property type="term" value="F:ATP binding"/>
    <property type="evidence" value="ECO:0007669"/>
    <property type="project" value="InterPro"/>
</dbReference>
<comment type="similarity">
    <text evidence="1">Belongs to the isochorismatase family.</text>
</comment>
<organism evidence="4 5">
    <name type="scientific">Talaromyces amestolkiae</name>
    <dbReference type="NCBI Taxonomy" id="1196081"/>
    <lineage>
        <taxon>Eukaryota</taxon>
        <taxon>Fungi</taxon>
        <taxon>Dikarya</taxon>
        <taxon>Ascomycota</taxon>
        <taxon>Pezizomycotina</taxon>
        <taxon>Eurotiomycetes</taxon>
        <taxon>Eurotiomycetidae</taxon>
        <taxon>Eurotiales</taxon>
        <taxon>Trichocomaceae</taxon>
        <taxon>Talaromyces</taxon>
        <taxon>Talaromyces sect. Talaromyces</taxon>
    </lineage>
</organism>
<dbReference type="InterPro" id="IPR027417">
    <property type="entry name" value="P-loop_NTPase"/>
</dbReference>
<evidence type="ECO:0000256" key="2">
    <source>
        <dbReference type="SAM" id="MobiDB-lite"/>
    </source>
</evidence>
<dbReference type="EMBL" id="MIKG01000014">
    <property type="protein sequence ID" value="RAO71191.1"/>
    <property type="molecule type" value="Genomic_DNA"/>
</dbReference>
<dbReference type="PANTHER" id="PTHR46411:SF2">
    <property type="entry name" value="AAA+ ATPASE DOMAIN-CONTAINING PROTEIN"/>
    <property type="match status" value="1"/>
</dbReference>
<dbReference type="PANTHER" id="PTHR46411">
    <property type="entry name" value="FAMILY ATPASE, PUTATIVE-RELATED"/>
    <property type="match status" value="1"/>
</dbReference>
<protein>
    <recommendedName>
        <fullName evidence="3">AAA+ ATPase domain-containing protein</fullName>
    </recommendedName>
</protein>
<dbReference type="Pfam" id="PF00857">
    <property type="entry name" value="Isochorismatase"/>
    <property type="match status" value="1"/>
</dbReference>
<evidence type="ECO:0000313" key="4">
    <source>
        <dbReference type="EMBL" id="RAO71191.1"/>
    </source>
</evidence>
<gene>
    <name evidence="4" type="ORF">BHQ10_007203</name>
</gene>
<feature type="domain" description="AAA+ ATPase" evidence="3">
    <location>
        <begin position="769"/>
        <end position="896"/>
    </location>
</feature>
<dbReference type="InterPro" id="IPR003959">
    <property type="entry name" value="ATPase_AAA_core"/>
</dbReference>
<feature type="region of interest" description="Disordered" evidence="2">
    <location>
        <begin position="275"/>
        <end position="297"/>
    </location>
</feature>
<evidence type="ECO:0000256" key="1">
    <source>
        <dbReference type="ARBA" id="ARBA00006336"/>
    </source>
</evidence>
<dbReference type="AlphaFoldDB" id="A0A364L644"/>
<dbReference type="Gene3D" id="3.40.50.850">
    <property type="entry name" value="Isochorismatase-like"/>
    <property type="match status" value="1"/>
</dbReference>
<dbReference type="InterPro" id="IPR003593">
    <property type="entry name" value="AAA+_ATPase"/>
</dbReference>
<evidence type="ECO:0000259" key="3">
    <source>
        <dbReference type="SMART" id="SM00382"/>
    </source>
</evidence>
<comment type="caution">
    <text evidence="4">The sequence shown here is derived from an EMBL/GenBank/DDBJ whole genome shotgun (WGS) entry which is preliminary data.</text>
</comment>
<dbReference type="InterPro" id="IPR000868">
    <property type="entry name" value="Isochorismatase-like_dom"/>
</dbReference>
<dbReference type="GeneID" id="63796419"/>
<dbReference type="RefSeq" id="XP_040735707.1">
    <property type="nucleotide sequence ID" value="XM_040879874.1"/>
</dbReference>
<evidence type="ECO:0000313" key="5">
    <source>
        <dbReference type="Proteomes" id="UP000249363"/>
    </source>
</evidence>
<dbReference type="InterPro" id="IPR036380">
    <property type="entry name" value="Isochorismatase-like_sf"/>
</dbReference>
<proteinExistence type="inferred from homology"/>
<sequence>MLTKEVFESLKLEKRDHVVVVGVEAHICVSQTAFESQKHGYKVVVLADAVSSTSPQERNLALRRMLASGISSLLTKMDSSRADVADAMLSENLVVLNPLNGGGVSGKKRFPVIVRRDDRSAVGGPDPPTKMGSYNDSHTGAPDQERSAPIIYTLTSDTESEGGVIQPPDTSRTPCNVLDSKGYYPTPSPLHAQLPNNDNGSKSVVTTYSSAESVVTDSEAEDDNYTTSRIQRLKDKIQDLEDKRKQRQLRATQQTQMEPSRYQILYRLGYEVRPNVRGTSSDEYSSDSDSDEPYRQANDRYQVSPAIRVRSLNTFTDPPVVTHDRWGNTSLQCSRRVSRLDHFLRSNPDISFVVFHDYNRFQGVRTNESKSSCEDEEVDQPTCGAKSIYPVSKELKTALEMILDDKKEYSSMLSRYWAKNELSAPYLFIYHSRQEIQKIKERLSKPAQDQLDLFLGYVMKEFGEEYNAVDTLLQRKEILPQYLQYLVKKNDILVENKNGEYTAYRAESWPVESIRTTPNPSIATKYDMPGNAYESPQELGVSSKWMLNGFTWGFDGGFFGRWKQLKLEMSLDVSLPGAIGDSTETRQLQGQPISDLAVFPLCYAPEHIQKMLYHRGEILWKCRVRQLVSYQTNEQDLIGNGMEQHYMIDMKAYQSLHPNSKKTGIHTVYRPYSLPPKKLLSKKKMVRNNLPRDDFTVLMPPRIKGYNFYQNKWCDLNVDQISDVVWRGEAFPALHTLQIDYEAKDLLHALVSNYLESTNSQDLDAGKGNSLTLLLHGGPGTGKTHTAENIAEIAKKPLYRVTCSDLGTKAEVVEQNLESAFYLARIWGCVVLLDEADIFLEQTSLRDLEHNALTAVFLRMTKSYNGIVILTSSRVSRFNEAARSHINLALHYPALTSHQRYFIWKQFLSQLEFSETDADISDLYERAESLGGEKLNGRQIRNILTNACRYARWKKVPLSYYRIKHLIEVSERFGTFFGNRDDDDAQDELALDEWLH</sequence>
<dbReference type="Gene3D" id="3.40.50.300">
    <property type="entry name" value="P-loop containing nucleotide triphosphate hydrolases"/>
    <property type="match status" value="1"/>
</dbReference>
<name>A0A364L644_TALAM</name>
<dbReference type="SUPFAM" id="SSF52499">
    <property type="entry name" value="Isochorismatase-like hydrolases"/>
    <property type="match status" value="1"/>
</dbReference>
<dbReference type="Pfam" id="PF00004">
    <property type="entry name" value="AAA"/>
    <property type="match status" value="1"/>
</dbReference>
<dbReference type="SUPFAM" id="SSF52540">
    <property type="entry name" value="P-loop containing nucleoside triphosphate hydrolases"/>
    <property type="match status" value="1"/>
</dbReference>
<accession>A0A364L644</accession>
<feature type="region of interest" description="Disordered" evidence="2">
    <location>
        <begin position="117"/>
        <end position="147"/>
    </location>
</feature>
<dbReference type="STRING" id="1196081.A0A364L644"/>
<reference evidence="4 5" key="1">
    <citation type="journal article" date="2017" name="Biotechnol. Biofuels">
        <title>Differential beta-glucosidase expression as a function of carbon source availability in Talaromyces amestolkiae: a genomic and proteomic approach.</title>
        <authorList>
            <person name="de Eugenio L.I."/>
            <person name="Mendez-Liter J.A."/>
            <person name="Nieto-Dominguez M."/>
            <person name="Alonso L."/>
            <person name="Gil-Munoz J."/>
            <person name="Barriuso J."/>
            <person name="Prieto A."/>
            <person name="Martinez M.J."/>
        </authorList>
    </citation>
    <scope>NUCLEOTIDE SEQUENCE [LARGE SCALE GENOMIC DNA]</scope>
    <source>
        <strain evidence="4 5">CIB</strain>
    </source>
</reference>
<dbReference type="Proteomes" id="UP000249363">
    <property type="component" value="Unassembled WGS sequence"/>
</dbReference>
<dbReference type="GO" id="GO:0016887">
    <property type="term" value="F:ATP hydrolysis activity"/>
    <property type="evidence" value="ECO:0007669"/>
    <property type="project" value="InterPro"/>
</dbReference>
<dbReference type="OrthoDB" id="4227295at2759"/>